<dbReference type="Proteomes" id="UP000676336">
    <property type="component" value="Unassembled WGS sequence"/>
</dbReference>
<dbReference type="SUPFAM" id="SSF69318">
    <property type="entry name" value="Integrin alpha N-terminal domain"/>
    <property type="match status" value="1"/>
</dbReference>
<evidence type="ECO:0000313" key="2">
    <source>
        <dbReference type="EMBL" id="CAF1575207.1"/>
    </source>
</evidence>
<reference evidence="2" key="1">
    <citation type="submission" date="2021-02" db="EMBL/GenBank/DDBJ databases">
        <authorList>
            <person name="Nowell W R."/>
        </authorList>
    </citation>
    <scope>NUCLEOTIDE SEQUENCE</scope>
</reference>
<organism evidence="2 4">
    <name type="scientific">Rotaria magnacalcarata</name>
    <dbReference type="NCBI Taxonomy" id="392030"/>
    <lineage>
        <taxon>Eukaryota</taxon>
        <taxon>Metazoa</taxon>
        <taxon>Spiralia</taxon>
        <taxon>Gnathifera</taxon>
        <taxon>Rotifera</taxon>
        <taxon>Eurotatoria</taxon>
        <taxon>Bdelloidea</taxon>
        <taxon>Philodinida</taxon>
        <taxon>Philodinidae</taxon>
        <taxon>Rotaria</taxon>
    </lineage>
</organism>
<dbReference type="InterPro" id="IPR013517">
    <property type="entry name" value="FG-GAP"/>
</dbReference>
<comment type="caution">
    <text evidence="2">The sequence shown here is derived from an EMBL/GenBank/DDBJ whole genome shotgun (WGS) entry which is preliminary data.</text>
</comment>
<evidence type="ECO:0000313" key="3">
    <source>
        <dbReference type="EMBL" id="CAF3983263.1"/>
    </source>
</evidence>
<dbReference type="AlphaFoldDB" id="A0A815YU54"/>
<dbReference type="Gene3D" id="2.30.30.100">
    <property type="match status" value="1"/>
</dbReference>
<name>A0A815YU54_9BILA</name>
<dbReference type="EMBL" id="CAJOBI010003867">
    <property type="protein sequence ID" value="CAF3983263.1"/>
    <property type="molecule type" value="Genomic_DNA"/>
</dbReference>
<dbReference type="PANTHER" id="PTHR46580">
    <property type="entry name" value="SENSOR KINASE-RELATED"/>
    <property type="match status" value="1"/>
</dbReference>
<evidence type="ECO:0000256" key="1">
    <source>
        <dbReference type="ARBA" id="ARBA00022729"/>
    </source>
</evidence>
<protein>
    <recommendedName>
        <fullName evidence="5">VCBS repeat-containing protein</fullName>
    </recommendedName>
</protein>
<dbReference type="EMBL" id="CAJNOV010015509">
    <property type="protein sequence ID" value="CAF1575207.1"/>
    <property type="molecule type" value="Genomic_DNA"/>
</dbReference>
<evidence type="ECO:0008006" key="5">
    <source>
        <dbReference type="Google" id="ProtNLM"/>
    </source>
</evidence>
<gene>
    <name evidence="2" type="ORF">CJN711_LOCUS32355</name>
    <name evidence="3" type="ORF">SMN809_LOCUS10978</name>
</gene>
<evidence type="ECO:0000313" key="4">
    <source>
        <dbReference type="Proteomes" id="UP000663855"/>
    </source>
</evidence>
<accession>A0A815YU54</accession>
<sequence>MMDISTSYALFSSSITMGDFNQDNRIDITVSNFAGDQSRSQMMISTDLNNDSILDIAVANTGSNTIGILIGFGNGSFRSSRTLSTGTDSRPTFLVVDIVFAEQVVNSITIFLAAPNRTLISKITYSTVPGVSPSSIAVGDFNNGNHSYSVVVNYENGPIGIYLGNGDRTFTNAMDFSVGSGVQPTSVSVTDFNNDNRLHIAVAAAYHNAIYVLLGYGNDALAYKLPFASGYFYNPLQIVVEEFNDDGRLDCAVIDYYYYRLYAFFGSVNEDFLEISTFSTSYKSAPPFVSTIYLNRDNILDLVVTNSGSNNFGVFLGLIFGFFAQQLIFPTGNDLKSSSLALDDFNNDNNLRYCCDQFWLR</sequence>
<dbReference type="InterPro" id="IPR028994">
    <property type="entry name" value="Integrin_alpha_N"/>
</dbReference>
<proteinExistence type="predicted"/>
<dbReference type="Proteomes" id="UP000663855">
    <property type="component" value="Unassembled WGS sequence"/>
</dbReference>
<keyword evidence="1" id="KW-0732">Signal</keyword>
<dbReference type="Pfam" id="PF13517">
    <property type="entry name" value="FG-GAP_3"/>
    <property type="match status" value="1"/>
</dbReference>
<dbReference type="Gene3D" id="2.130.10.130">
    <property type="entry name" value="Integrin alpha, N-terminal"/>
    <property type="match status" value="1"/>
</dbReference>